<organism evidence="2">
    <name type="scientific">Flagellimonas sp. MMG031</name>
    <dbReference type="NCBI Taxonomy" id="3158549"/>
    <lineage>
        <taxon>Bacteria</taxon>
        <taxon>Pseudomonadati</taxon>
        <taxon>Bacteroidota</taxon>
        <taxon>Flavobacteriia</taxon>
        <taxon>Flavobacteriales</taxon>
        <taxon>Flavobacteriaceae</taxon>
        <taxon>Flagellimonas</taxon>
    </lineage>
</organism>
<reference evidence="2" key="1">
    <citation type="submission" date="2024-05" db="EMBL/GenBank/DDBJ databases">
        <title>Draft Genome Sequences of Flagellimonas sp. MMG031 and Marinobacter sp. MMG032 Isolated from the dinoflagellate Symbiodinium pilosum.</title>
        <authorList>
            <person name="Shikuma N.J."/>
            <person name="Farrell M.V."/>
        </authorList>
    </citation>
    <scope>NUCLEOTIDE SEQUENCE</scope>
    <source>
        <strain evidence="2">MMG031</strain>
    </source>
</reference>
<dbReference type="AlphaFoldDB" id="A0AAU7MWK8"/>
<dbReference type="KEGG" id="fld:ABNE31_14760"/>
<evidence type="ECO:0000313" key="2">
    <source>
        <dbReference type="EMBL" id="XBQ22856.1"/>
    </source>
</evidence>
<accession>A0AAU7MWK8</accession>
<name>A0AAU7MWK8_9FLAO</name>
<keyword evidence="1" id="KW-0732">Signal</keyword>
<evidence type="ECO:0008006" key="3">
    <source>
        <dbReference type="Google" id="ProtNLM"/>
    </source>
</evidence>
<evidence type="ECO:0000256" key="1">
    <source>
        <dbReference type="SAM" id="SignalP"/>
    </source>
</evidence>
<dbReference type="RefSeq" id="WP_349351683.1">
    <property type="nucleotide sequence ID" value="NZ_CP157804.1"/>
</dbReference>
<dbReference type="EMBL" id="CP157804">
    <property type="protein sequence ID" value="XBQ22856.1"/>
    <property type="molecule type" value="Genomic_DNA"/>
</dbReference>
<protein>
    <recommendedName>
        <fullName evidence="3">DUF4142 domain-containing protein</fullName>
    </recommendedName>
</protein>
<feature type="chain" id="PRO_5043504379" description="DUF4142 domain-containing protein" evidence="1">
    <location>
        <begin position="19"/>
        <end position="183"/>
    </location>
</feature>
<sequence>MKNLILLMLLLATSISMGQDWKPNLTLPESKKLGLVAYLSHVKTVSEIMFVKKGDAAKDCYYSVKESSDVLINQLCADMTDKRGLKLYRDLNKGIGSDSYNSDRSGKYKRLIARIDNDVKSFDGVEKITNAENFTDVLGTLGIEPYSIYKDIVSAKTKKVEGLIAQLKELKLQPLEKKESKGQ</sequence>
<gene>
    <name evidence="2" type="ORF">ABNE31_14760</name>
</gene>
<feature type="signal peptide" evidence="1">
    <location>
        <begin position="1"/>
        <end position="18"/>
    </location>
</feature>
<proteinExistence type="predicted"/>